<dbReference type="Pfam" id="PF01633">
    <property type="entry name" value="Choline_kinase"/>
    <property type="match status" value="1"/>
</dbReference>
<reference evidence="5" key="1">
    <citation type="submission" date="2017-02" db="UniProtKB">
        <authorList>
            <consortium name="WormBaseParasite"/>
        </authorList>
    </citation>
    <scope>IDENTIFICATION</scope>
</reference>
<dbReference type="InterPro" id="IPR011009">
    <property type="entry name" value="Kinase-like_dom_sf"/>
</dbReference>
<accession>A0A0N4ZAD1</accession>
<dbReference type="GO" id="GO:0004103">
    <property type="term" value="F:choline kinase activity"/>
    <property type="evidence" value="ECO:0007669"/>
    <property type="project" value="TreeGrafter"/>
</dbReference>
<name>A0A0N4ZAD1_PARTI</name>
<organism evidence="4 5">
    <name type="scientific">Parastrongyloides trichosuri</name>
    <name type="common">Possum-specific nematode worm</name>
    <dbReference type="NCBI Taxonomy" id="131310"/>
    <lineage>
        <taxon>Eukaryota</taxon>
        <taxon>Metazoa</taxon>
        <taxon>Ecdysozoa</taxon>
        <taxon>Nematoda</taxon>
        <taxon>Chromadorea</taxon>
        <taxon>Rhabditida</taxon>
        <taxon>Tylenchina</taxon>
        <taxon>Panagrolaimomorpha</taxon>
        <taxon>Strongyloidoidea</taxon>
        <taxon>Strongyloididae</taxon>
        <taxon>Parastrongyloides</taxon>
    </lineage>
</organism>
<dbReference type="GO" id="GO:0005737">
    <property type="term" value="C:cytoplasm"/>
    <property type="evidence" value="ECO:0007669"/>
    <property type="project" value="TreeGrafter"/>
</dbReference>
<keyword evidence="1" id="KW-0594">Phospholipid biosynthesis</keyword>
<keyword evidence="1" id="KW-0444">Lipid biosynthesis</keyword>
<evidence type="ECO:0000256" key="2">
    <source>
        <dbReference type="ARBA" id="ARBA00023264"/>
    </source>
</evidence>
<dbReference type="SUPFAM" id="SSF56112">
    <property type="entry name" value="Protein kinase-like (PK-like)"/>
    <property type="match status" value="1"/>
</dbReference>
<comment type="similarity">
    <text evidence="3">Belongs to the choline/ethanolamine kinase family.</text>
</comment>
<dbReference type="Proteomes" id="UP000038045">
    <property type="component" value="Unplaced"/>
</dbReference>
<dbReference type="GO" id="GO:0006646">
    <property type="term" value="P:phosphatidylethanolamine biosynthetic process"/>
    <property type="evidence" value="ECO:0007669"/>
    <property type="project" value="TreeGrafter"/>
</dbReference>
<keyword evidence="2" id="KW-1208">Phospholipid metabolism</keyword>
<evidence type="ECO:0000313" key="4">
    <source>
        <dbReference type="Proteomes" id="UP000038045"/>
    </source>
</evidence>
<dbReference type="STRING" id="131310.A0A0N4ZAD1"/>
<dbReference type="Gene3D" id="3.90.1200.10">
    <property type="match status" value="1"/>
</dbReference>
<protein>
    <submittedName>
        <fullName evidence="5">Choline/ethanolamine kinase</fullName>
    </submittedName>
</protein>
<keyword evidence="1" id="KW-0443">Lipid metabolism</keyword>
<dbReference type="GO" id="GO:0004305">
    <property type="term" value="F:ethanolamine kinase activity"/>
    <property type="evidence" value="ECO:0007669"/>
    <property type="project" value="TreeGrafter"/>
</dbReference>
<dbReference type="AlphaFoldDB" id="A0A0N4ZAD1"/>
<dbReference type="CDD" id="cd05156">
    <property type="entry name" value="ChoK_euk"/>
    <property type="match status" value="1"/>
</dbReference>
<keyword evidence="4" id="KW-1185">Reference proteome</keyword>
<dbReference type="PANTHER" id="PTHR22603:SF98">
    <property type="entry name" value="CHOLINE KINASE A2"/>
    <property type="match status" value="1"/>
</dbReference>
<evidence type="ECO:0000256" key="1">
    <source>
        <dbReference type="ARBA" id="ARBA00023209"/>
    </source>
</evidence>
<proteinExistence type="inferred from homology"/>
<evidence type="ECO:0000313" key="5">
    <source>
        <dbReference type="WBParaSite" id="PTRK_0000436400.1"/>
    </source>
</evidence>
<dbReference type="Gene3D" id="3.30.200.20">
    <property type="entry name" value="Phosphorylase Kinase, domain 1"/>
    <property type="match status" value="1"/>
</dbReference>
<sequence length="431" mass="50163">MSNSNNNKQSLYHGHRHDKSLVSDDIHLKCMKEILTTMKHDEDPNAVLEFKQKTHQLCARFLGGAWKLASLDEIRVDRIKGGMSNMLFLCRLIETCPKIKSEPDKVLLRVYFNPETESHLVAESVIFTLLSERHLGPMLYGIFSGGRLEEYIPSRPLSTKEIAFPTISNKIAKRLARVHQLDVPIWKEPDYLCDAMERWLTQLLQNSENEETLILSKLYDDYVPDNLTYDKIWNEVEQLRCLLQNSKSSVVFCHNDLQEGNILLPKASSGNIRQGSIGNESMAYNKNQLLAFNPFDPKLVLIDFEYASYNYRGFDFANHFVEYTINYDIDYYPHYTINNEDMPSHDKMKDFFKSYCIEQNPNLSDDNLKEEAEKMLQETLPFIAITHLFWGIWGLLQVHVSPVGFGFNEYGRDRVGLYFKNRNLLKLLEFN</sequence>
<dbReference type="WBParaSite" id="PTRK_0000436400.1">
    <property type="protein sequence ID" value="PTRK_0000436400.1"/>
    <property type="gene ID" value="PTRK_0000436400"/>
</dbReference>
<evidence type="ECO:0000256" key="3">
    <source>
        <dbReference type="ARBA" id="ARBA00038211"/>
    </source>
</evidence>
<dbReference type="PANTHER" id="PTHR22603">
    <property type="entry name" value="CHOLINE/ETHANOALAMINE KINASE"/>
    <property type="match status" value="1"/>
</dbReference>